<evidence type="ECO:0000256" key="3">
    <source>
        <dbReference type="ARBA" id="ARBA00022777"/>
    </source>
</evidence>
<dbReference type="PANTHER" id="PTHR43095:SF2">
    <property type="entry name" value="GLUCONOKINASE"/>
    <property type="match status" value="1"/>
</dbReference>
<evidence type="ECO:0000259" key="4">
    <source>
        <dbReference type="Pfam" id="PF00370"/>
    </source>
</evidence>
<dbReference type="InterPro" id="IPR018483">
    <property type="entry name" value="Carb_kinase_FGGY_CS"/>
</dbReference>
<name>A0A4Q7MHG3_9BACT</name>
<dbReference type="PANTHER" id="PTHR43095">
    <property type="entry name" value="SUGAR KINASE"/>
    <property type="match status" value="1"/>
</dbReference>
<dbReference type="EMBL" id="SGXA01000004">
    <property type="protein sequence ID" value="RZS66963.1"/>
    <property type="molecule type" value="Genomic_DNA"/>
</dbReference>
<keyword evidence="2" id="KW-0808">Transferase</keyword>
<dbReference type="RefSeq" id="WP_130543854.1">
    <property type="nucleotide sequence ID" value="NZ_CP042431.1"/>
</dbReference>
<dbReference type="PROSITE" id="PS00933">
    <property type="entry name" value="FGGY_KINASES_1"/>
    <property type="match status" value="1"/>
</dbReference>
<keyword evidence="3 6" id="KW-0418">Kinase</keyword>
<gene>
    <name evidence="6" type="ORF">EV199_5347</name>
</gene>
<dbReference type="InterPro" id="IPR043129">
    <property type="entry name" value="ATPase_NBD"/>
</dbReference>
<dbReference type="PIRSF" id="PIRSF000538">
    <property type="entry name" value="GlpK"/>
    <property type="match status" value="1"/>
</dbReference>
<dbReference type="AlphaFoldDB" id="A0A4Q7MHG3"/>
<dbReference type="Pfam" id="PF02782">
    <property type="entry name" value="FGGY_C"/>
    <property type="match status" value="1"/>
</dbReference>
<evidence type="ECO:0000256" key="2">
    <source>
        <dbReference type="ARBA" id="ARBA00022679"/>
    </source>
</evidence>
<dbReference type="SUPFAM" id="SSF53067">
    <property type="entry name" value="Actin-like ATPase domain"/>
    <property type="match status" value="2"/>
</dbReference>
<accession>A0A4Q7MHG3</accession>
<dbReference type="Proteomes" id="UP000293874">
    <property type="component" value="Unassembled WGS sequence"/>
</dbReference>
<organism evidence="6 7">
    <name type="scientific">Pseudobacter ginsenosidimutans</name>
    <dbReference type="NCBI Taxonomy" id="661488"/>
    <lineage>
        <taxon>Bacteria</taxon>
        <taxon>Pseudomonadati</taxon>
        <taxon>Bacteroidota</taxon>
        <taxon>Chitinophagia</taxon>
        <taxon>Chitinophagales</taxon>
        <taxon>Chitinophagaceae</taxon>
        <taxon>Pseudobacter</taxon>
    </lineage>
</organism>
<dbReference type="InterPro" id="IPR018484">
    <property type="entry name" value="FGGY_N"/>
</dbReference>
<evidence type="ECO:0000313" key="6">
    <source>
        <dbReference type="EMBL" id="RZS66963.1"/>
    </source>
</evidence>
<dbReference type="InterPro" id="IPR018485">
    <property type="entry name" value="FGGY_C"/>
</dbReference>
<protein>
    <submittedName>
        <fullName evidence="6">Gluconate kinase (FGGY family)</fullName>
    </submittedName>
</protein>
<comment type="similarity">
    <text evidence="1">Belongs to the FGGY kinase family.</text>
</comment>
<reference evidence="6 7" key="1">
    <citation type="submission" date="2019-02" db="EMBL/GenBank/DDBJ databases">
        <title>Genomic Encyclopedia of Type Strains, Phase IV (KMG-IV): sequencing the most valuable type-strain genomes for metagenomic binning, comparative biology and taxonomic classification.</title>
        <authorList>
            <person name="Goeker M."/>
        </authorList>
    </citation>
    <scope>NUCLEOTIDE SEQUENCE [LARGE SCALE GENOMIC DNA]</scope>
    <source>
        <strain evidence="6 7">DSM 18116</strain>
    </source>
</reference>
<dbReference type="Pfam" id="PF00370">
    <property type="entry name" value="FGGY_N"/>
    <property type="match status" value="1"/>
</dbReference>
<dbReference type="InterPro" id="IPR050406">
    <property type="entry name" value="FGGY_Carb_Kinase"/>
</dbReference>
<dbReference type="Gene3D" id="3.30.420.40">
    <property type="match status" value="2"/>
</dbReference>
<dbReference type="CDD" id="cd07770">
    <property type="entry name" value="ASKHA_NBD_FGGY_GntK"/>
    <property type="match status" value="1"/>
</dbReference>
<dbReference type="InterPro" id="IPR000577">
    <property type="entry name" value="Carb_kinase_FGGY"/>
</dbReference>
<evidence type="ECO:0000256" key="1">
    <source>
        <dbReference type="ARBA" id="ARBA00009156"/>
    </source>
</evidence>
<evidence type="ECO:0000313" key="7">
    <source>
        <dbReference type="Proteomes" id="UP000293874"/>
    </source>
</evidence>
<dbReference type="GO" id="GO:0016301">
    <property type="term" value="F:kinase activity"/>
    <property type="evidence" value="ECO:0007669"/>
    <property type="project" value="UniProtKB-KW"/>
</dbReference>
<evidence type="ECO:0000259" key="5">
    <source>
        <dbReference type="Pfam" id="PF02782"/>
    </source>
</evidence>
<dbReference type="GO" id="GO:0005975">
    <property type="term" value="P:carbohydrate metabolic process"/>
    <property type="evidence" value="ECO:0007669"/>
    <property type="project" value="InterPro"/>
</dbReference>
<sequence length="505" mass="55123">MRFFIGIDIGTTHTKAIALQSDGFVAATSVAGYEPLTNVPGQHELYPDQLLGAVLATLRDLMRRTRELRLGQPEGIAFSSAMHSIIAVDDAGRPLTNCITWADLRSLPQAEKIRSSGLANEIYRRTGTPVHPMSPLCKLIWLREERPGIFNQAAKFVGIKEYVIHKLTGSYFIDQSIASATGLLDIQTRDWYAPALELAGVEENRLSNIVSTTYIIEGRKNELTRLTGVDAKVPLVIGASDGCLANIGSNALETGDCNITIGTSGAVRMLTDQPATDKYSRVFNYILDETHYVCGGPLNNGGALVEWYADHFLQKDIRLSGVMEALIAQAATVPAGAEGLLFLPYVRGERAPVWDAGARGAFVGLDHRHTQAHAIRAVIEGINYAVQDIAKAVKETIGAPKNIFVSGGFLKSPQWVQWLADLLGQRLVITAAADASAMGAAIMGWKAAGLFPDLSAARQFFQPLQTYEPDAQNHQTLQAYYEVYNGLYKQLQYSFEKLGRLRDPS</sequence>
<keyword evidence="7" id="KW-1185">Reference proteome</keyword>
<dbReference type="GO" id="GO:0016773">
    <property type="term" value="F:phosphotransferase activity, alcohol group as acceptor"/>
    <property type="evidence" value="ECO:0007669"/>
    <property type="project" value="InterPro"/>
</dbReference>
<comment type="caution">
    <text evidence="6">The sequence shown here is derived from an EMBL/GenBank/DDBJ whole genome shotgun (WGS) entry which is preliminary data.</text>
</comment>
<dbReference type="OrthoDB" id="9805576at2"/>
<feature type="domain" description="Carbohydrate kinase FGGY C-terminal" evidence="5">
    <location>
        <begin position="258"/>
        <end position="447"/>
    </location>
</feature>
<feature type="domain" description="Carbohydrate kinase FGGY N-terminal" evidence="4">
    <location>
        <begin position="4"/>
        <end position="248"/>
    </location>
</feature>
<proteinExistence type="inferred from homology"/>